<dbReference type="GeneID" id="31365581"/>
<evidence type="ECO:0000313" key="2">
    <source>
        <dbReference type="EMBL" id="EFA76345.1"/>
    </source>
</evidence>
<reference evidence="2 3" key="1">
    <citation type="journal article" date="2011" name="Genome Res.">
        <title>Phylogeny-wide analysis of social amoeba genomes highlights ancient origins for complex intercellular communication.</title>
        <authorList>
            <person name="Heidel A.J."/>
            <person name="Lawal H.M."/>
            <person name="Felder M."/>
            <person name="Schilde C."/>
            <person name="Helps N.R."/>
            <person name="Tunggal B."/>
            <person name="Rivero F."/>
            <person name="John U."/>
            <person name="Schleicher M."/>
            <person name="Eichinger L."/>
            <person name="Platzer M."/>
            <person name="Noegel A.A."/>
            <person name="Schaap P."/>
            <person name="Gloeckner G."/>
        </authorList>
    </citation>
    <scope>NUCLEOTIDE SEQUENCE [LARGE SCALE GENOMIC DNA]</scope>
    <source>
        <strain evidence="3">ATCC 26659 / Pp 5 / PN500</strain>
    </source>
</reference>
<feature type="region of interest" description="Disordered" evidence="1">
    <location>
        <begin position="145"/>
        <end position="173"/>
    </location>
</feature>
<evidence type="ECO:0000256" key="1">
    <source>
        <dbReference type="SAM" id="MobiDB-lite"/>
    </source>
</evidence>
<proteinExistence type="predicted"/>
<gene>
    <name evidence="2" type="ORF">PPL_10110</name>
</gene>
<accession>D3BQC5</accession>
<dbReference type="RefSeq" id="XP_020428477.1">
    <property type="nucleotide sequence ID" value="XM_020580892.1"/>
</dbReference>
<name>D3BQC5_HETP5</name>
<keyword evidence="3" id="KW-1185">Reference proteome</keyword>
<comment type="caution">
    <text evidence="2">The sequence shown here is derived from an EMBL/GenBank/DDBJ whole genome shotgun (WGS) entry which is preliminary data.</text>
</comment>
<protein>
    <submittedName>
        <fullName evidence="2">Uncharacterized protein</fullName>
    </submittedName>
</protein>
<evidence type="ECO:0000313" key="3">
    <source>
        <dbReference type="Proteomes" id="UP000001396"/>
    </source>
</evidence>
<feature type="compositionally biased region" description="Low complexity" evidence="1">
    <location>
        <begin position="146"/>
        <end position="173"/>
    </location>
</feature>
<sequence>MNGNSMLYNNNNNNRDNNIIESQSTKKYNQYLCPSHTCDPGILCRNMFGIYQCGSQYDAYATIDSYPVKRWHEEDHIYTMYKNGMVIDENDDPESHLIHLPPTVEYVLQSNPYEFSYVLRGMNNDVATTIRFKMISFTTHPRNKKNISSISSSNDNSLNDINNSNYDSSLNRC</sequence>
<dbReference type="InParanoid" id="D3BQC5"/>
<dbReference type="Proteomes" id="UP000001396">
    <property type="component" value="Unassembled WGS sequence"/>
</dbReference>
<organism evidence="2 3">
    <name type="scientific">Heterostelium pallidum (strain ATCC 26659 / Pp 5 / PN500)</name>
    <name type="common">Cellular slime mold</name>
    <name type="synonym">Polysphondylium pallidum</name>
    <dbReference type="NCBI Taxonomy" id="670386"/>
    <lineage>
        <taxon>Eukaryota</taxon>
        <taxon>Amoebozoa</taxon>
        <taxon>Evosea</taxon>
        <taxon>Eumycetozoa</taxon>
        <taxon>Dictyostelia</taxon>
        <taxon>Acytosteliales</taxon>
        <taxon>Acytosteliaceae</taxon>
        <taxon>Heterostelium</taxon>
    </lineage>
</organism>
<dbReference type="AlphaFoldDB" id="D3BQC5"/>
<dbReference type="EMBL" id="ADBJ01000047">
    <property type="protein sequence ID" value="EFA76345.1"/>
    <property type="molecule type" value="Genomic_DNA"/>
</dbReference>